<dbReference type="PANTHER" id="PTHR48107:SF7">
    <property type="entry name" value="RE15974P"/>
    <property type="match status" value="1"/>
</dbReference>
<dbReference type="GO" id="GO:0016614">
    <property type="term" value="F:oxidoreductase activity, acting on CH-OH group of donors"/>
    <property type="evidence" value="ECO:0007669"/>
    <property type="project" value="UniProtKB-ARBA"/>
</dbReference>
<proteinExistence type="inferred from homology"/>
<dbReference type="PRINTS" id="PR00081">
    <property type="entry name" value="GDHRDH"/>
</dbReference>
<comment type="similarity">
    <text evidence="1">Belongs to the short-chain dehydrogenases/reductases (SDR) family.</text>
</comment>
<dbReference type="PANTHER" id="PTHR48107">
    <property type="entry name" value="NADPH-DEPENDENT ALDEHYDE REDUCTASE-LIKE PROTEIN, CHLOROPLASTIC-RELATED"/>
    <property type="match status" value="1"/>
</dbReference>
<dbReference type="InterPro" id="IPR036291">
    <property type="entry name" value="NAD(P)-bd_dom_sf"/>
</dbReference>
<dbReference type="CDD" id="cd05233">
    <property type="entry name" value="SDR_c"/>
    <property type="match status" value="1"/>
</dbReference>
<dbReference type="AlphaFoldDB" id="A0A7S2UIM0"/>
<reference evidence="3" key="1">
    <citation type="submission" date="2021-01" db="EMBL/GenBank/DDBJ databases">
        <authorList>
            <person name="Corre E."/>
            <person name="Pelletier E."/>
            <person name="Niang G."/>
            <person name="Scheremetjew M."/>
            <person name="Finn R."/>
            <person name="Kale V."/>
            <person name="Holt S."/>
            <person name="Cochrane G."/>
            <person name="Meng A."/>
            <person name="Brown T."/>
            <person name="Cohen L."/>
        </authorList>
    </citation>
    <scope>NUCLEOTIDE SEQUENCE</scope>
    <source>
        <strain evidence="3">CCMP2084</strain>
    </source>
</reference>
<dbReference type="EMBL" id="HBHQ01018913">
    <property type="protein sequence ID" value="CAD9820859.1"/>
    <property type="molecule type" value="Transcribed_RNA"/>
</dbReference>
<accession>A0A7S2UIM0</accession>
<dbReference type="InterPro" id="IPR002347">
    <property type="entry name" value="SDR_fam"/>
</dbReference>
<organism evidence="3">
    <name type="scientific">Attheya septentrionalis</name>
    <dbReference type="NCBI Taxonomy" id="420275"/>
    <lineage>
        <taxon>Eukaryota</taxon>
        <taxon>Sar</taxon>
        <taxon>Stramenopiles</taxon>
        <taxon>Ochrophyta</taxon>
        <taxon>Bacillariophyta</taxon>
        <taxon>Coscinodiscophyceae</taxon>
        <taxon>Chaetocerotophycidae</taxon>
        <taxon>Chaetocerotales</taxon>
        <taxon>Attheyaceae</taxon>
        <taxon>Attheya</taxon>
    </lineage>
</organism>
<dbReference type="Pfam" id="PF13561">
    <property type="entry name" value="adh_short_C2"/>
    <property type="match status" value="1"/>
</dbReference>
<dbReference type="Gene3D" id="3.40.50.720">
    <property type="entry name" value="NAD(P)-binding Rossmann-like Domain"/>
    <property type="match status" value="1"/>
</dbReference>
<evidence type="ECO:0000313" key="3">
    <source>
        <dbReference type="EMBL" id="CAD9820859.1"/>
    </source>
</evidence>
<protein>
    <submittedName>
        <fullName evidence="3">Uncharacterized protein</fullName>
    </submittedName>
</protein>
<keyword evidence="2" id="KW-0560">Oxidoreductase</keyword>
<gene>
    <name evidence="3" type="ORF">ASEP1449_LOCUS12692</name>
</gene>
<dbReference type="SUPFAM" id="SSF51735">
    <property type="entry name" value="NAD(P)-binding Rossmann-fold domains"/>
    <property type="match status" value="1"/>
</dbReference>
<evidence type="ECO:0000256" key="1">
    <source>
        <dbReference type="ARBA" id="ARBA00006484"/>
    </source>
</evidence>
<evidence type="ECO:0000256" key="2">
    <source>
        <dbReference type="ARBA" id="ARBA00023002"/>
    </source>
</evidence>
<name>A0A7S2UIM0_9STRA</name>
<sequence>MEPWLNDIATIEFDTLDRDIRTNLYGPWFCTREFVKRASTASGGKGGSIVNVSSTSAASSQPLAYGISKAAQEAMANGLSKTLPPNHGIRINTVVPGLTDTGLASEENIAILAKIIPLRRAAEPDEIAKGIAFLLSDESSYASGAFLKISGGL</sequence>